<evidence type="ECO:0000313" key="8">
    <source>
        <dbReference type="Proteomes" id="UP001633002"/>
    </source>
</evidence>
<dbReference type="PANTHER" id="PTHR48182">
    <property type="entry name" value="PROTEIN SERAC1"/>
    <property type="match status" value="1"/>
</dbReference>
<dbReference type="GO" id="GO:0005739">
    <property type="term" value="C:mitochondrion"/>
    <property type="evidence" value="ECO:0007669"/>
    <property type="project" value="UniProtKB-SubCell"/>
</dbReference>
<dbReference type="Proteomes" id="UP001633002">
    <property type="component" value="Unassembled WGS sequence"/>
</dbReference>
<evidence type="ECO:0000256" key="5">
    <source>
        <dbReference type="ARBA" id="ARBA00023128"/>
    </source>
</evidence>
<reference evidence="7 8" key="1">
    <citation type="submission" date="2024-09" db="EMBL/GenBank/DDBJ databases">
        <title>Chromosome-scale assembly of Riccia sorocarpa.</title>
        <authorList>
            <person name="Paukszto L."/>
        </authorList>
    </citation>
    <scope>NUCLEOTIDE SEQUENCE [LARGE SCALE GENOMIC DNA]</scope>
    <source>
        <strain evidence="7">LP-2024</strain>
        <tissue evidence="7">Aerial parts of the thallus</tissue>
    </source>
</reference>
<name>A0ABD3HYY9_9MARC</name>
<keyword evidence="5" id="KW-0496">Mitochondrion</keyword>
<dbReference type="AlphaFoldDB" id="A0ABD3HYY9"/>
<keyword evidence="4" id="KW-0256">Endoplasmic reticulum</keyword>
<dbReference type="GO" id="GO:0005783">
    <property type="term" value="C:endoplasmic reticulum"/>
    <property type="evidence" value="ECO:0007669"/>
    <property type="project" value="UniProtKB-SubCell"/>
</dbReference>
<proteinExistence type="predicted"/>
<dbReference type="SUPFAM" id="SSF53474">
    <property type="entry name" value="alpha/beta-Hydrolases"/>
    <property type="match status" value="1"/>
</dbReference>
<dbReference type="InterPro" id="IPR052374">
    <property type="entry name" value="SERAC1"/>
</dbReference>
<keyword evidence="6" id="KW-0472">Membrane</keyword>
<comment type="subcellular location">
    <subcellularLocation>
        <location evidence="2">Endoplasmic reticulum</location>
    </subcellularLocation>
    <subcellularLocation>
        <location evidence="3">Membrane</location>
    </subcellularLocation>
    <subcellularLocation>
        <location evidence="1">Mitochondrion</location>
    </subcellularLocation>
</comment>
<keyword evidence="8" id="KW-1185">Reference proteome</keyword>
<comment type="caution">
    <text evidence="7">The sequence shown here is derived from an EMBL/GenBank/DDBJ whole genome shotgun (WGS) entry which is preliminary data.</text>
</comment>
<evidence type="ECO:0000256" key="3">
    <source>
        <dbReference type="ARBA" id="ARBA00004370"/>
    </source>
</evidence>
<evidence type="ECO:0000256" key="4">
    <source>
        <dbReference type="ARBA" id="ARBA00022824"/>
    </source>
</evidence>
<dbReference type="InterPro" id="IPR029058">
    <property type="entry name" value="AB_hydrolase_fold"/>
</dbReference>
<accession>A0ABD3HYY9</accession>
<evidence type="ECO:0000313" key="7">
    <source>
        <dbReference type="EMBL" id="KAL3695457.1"/>
    </source>
</evidence>
<evidence type="ECO:0000256" key="1">
    <source>
        <dbReference type="ARBA" id="ARBA00004173"/>
    </source>
</evidence>
<dbReference type="PANTHER" id="PTHR48182:SF2">
    <property type="entry name" value="PROTEIN SERAC1"/>
    <property type="match status" value="1"/>
</dbReference>
<organism evidence="7 8">
    <name type="scientific">Riccia sorocarpa</name>
    <dbReference type="NCBI Taxonomy" id="122646"/>
    <lineage>
        <taxon>Eukaryota</taxon>
        <taxon>Viridiplantae</taxon>
        <taxon>Streptophyta</taxon>
        <taxon>Embryophyta</taxon>
        <taxon>Marchantiophyta</taxon>
        <taxon>Marchantiopsida</taxon>
        <taxon>Marchantiidae</taxon>
        <taxon>Marchantiales</taxon>
        <taxon>Ricciaceae</taxon>
        <taxon>Riccia</taxon>
    </lineage>
</organism>
<evidence type="ECO:0008006" key="9">
    <source>
        <dbReference type="Google" id="ProtNLM"/>
    </source>
</evidence>
<evidence type="ECO:0000256" key="6">
    <source>
        <dbReference type="ARBA" id="ARBA00023136"/>
    </source>
</evidence>
<sequence length="218" mass="24068">MYLLRETLVQSLGDLAGVGRTCPVVFVGHCLGGMVLKKIALCAESFASQERSSPSLSRAYETFLKNVKGAFFLSTPSLGANVPITNLVNHGGPLLKNLKLLGTESARINAEFAKLRRRWKWITYGVFTANETETTKFLQSFYDTGGSDSELDSAPRYVSIVPEASARVDMDNFRVISGVDHFTSCQSTDSFAYLISFLVKIKNEEVNIWKPTFYGAVL</sequence>
<dbReference type="EMBL" id="JBJQOH010000002">
    <property type="protein sequence ID" value="KAL3695457.1"/>
    <property type="molecule type" value="Genomic_DNA"/>
</dbReference>
<protein>
    <recommendedName>
        <fullName evidence="9">DUF676 domain-containing protein</fullName>
    </recommendedName>
</protein>
<gene>
    <name evidence="7" type="ORF">R1sor_009533</name>
</gene>
<evidence type="ECO:0000256" key="2">
    <source>
        <dbReference type="ARBA" id="ARBA00004240"/>
    </source>
</evidence>
<dbReference type="GO" id="GO:0016020">
    <property type="term" value="C:membrane"/>
    <property type="evidence" value="ECO:0007669"/>
    <property type="project" value="UniProtKB-SubCell"/>
</dbReference>